<reference evidence="2 3" key="1">
    <citation type="submission" date="2020-08" db="EMBL/GenBank/DDBJ databases">
        <title>Genomic Encyclopedia of Type Strains, Phase IV (KMG-IV): sequencing the most valuable type-strain genomes for metagenomic binning, comparative biology and taxonomic classification.</title>
        <authorList>
            <person name="Goeker M."/>
        </authorList>
    </citation>
    <scope>NUCLEOTIDE SEQUENCE [LARGE SCALE GENOMIC DNA]</scope>
    <source>
        <strain evidence="2 3">DSM 23562</strain>
    </source>
</reference>
<evidence type="ECO:0000259" key="1">
    <source>
        <dbReference type="Pfam" id="PF07589"/>
    </source>
</evidence>
<keyword evidence="3" id="KW-1185">Reference proteome</keyword>
<proteinExistence type="predicted"/>
<organism evidence="2 3">
    <name type="scientific">Armatimonas rosea</name>
    <dbReference type="NCBI Taxonomy" id="685828"/>
    <lineage>
        <taxon>Bacteria</taxon>
        <taxon>Bacillati</taxon>
        <taxon>Armatimonadota</taxon>
        <taxon>Armatimonadia</taxon>
        <taxon>Armatimonadales</taxon>
        <taxon>Armatimonadaceae</taxon>
        <taxon>Armatimonas</taxon>
    </lineage>
</organism>
<sequence>MTLTRSAYAQSPNLFATFGQANPEKSFIFTPSAGGASFGLSSAIPVNFQYQTTNGLGPVGINIPALLTLSSVNQGSLITEGGFLIQPLQNIEMRFTSLSAPSNAGDLLRLSLTTGNLITRPGSQTASLTGTESPTGGSVVNFASDYLDFSVPLQNKNFSISLTSIEPRIADGGNGFLAPFTATGTGNFGSSPLPPPKNQIPEPGTLALVALGGLLFTRRRKHAA</sequence>
<dbReference type="EMBL" id="JACHGW010000001">
    <property type="protein sequence ID" value="MBB6049788.1"/>
    <property type="molecule type" value="Genomic_DNA"/>
</dbReference>
<accession>A0A7W9W5P4</accession>
<feature type="domain" description="Ice-binding protein C-terminal" evidence="1">
    <location>
        <begin position="199"/>
        <end position="221"/>
    </location>
</feature>
<dbReference type="NCBIfam" id="TIGR02595">
    <property type="entry name" value="PEP_CTERM"/>
    <property type="match status" value="1"/>
</dbReference>
<dbReference type="Proteomes" id="UP000520814">
    <property type="component" value="Unassembled WGS sequence"/>
</dbReference>
<evidence type="ECO:0000313" key="3">
    <source>
        <dbReference type="Proteomes" id="UP000520814"/>
    </source>
</evidence>
<protein>
    <recommendedName>
        <fullName evidence="1">Ice-binding protein C-terminal domain-containing protein</fullName>
    </recommendedName>
</protein>
<gene>
    <name evidence="2" type="ORF">HNQ39_001550</name>
</gene>
<comment type="caution">
    <text evidence="2">The sequence shown here is derived from an EMBL/GenBank/DDBJ whole genome shotgun (WGS) entry which is preliminary data.</text>
</comment>
<dbReference type="AlphaFoldDB" id="A0A7W9W5P4"/>
<evidence type="ECO:0000313" key="2">
    <source>
        <dbReference type="EMBL" id="MBB6049788.1"/>
    </source>
</evidence>
<dbReference type="RefSeq" id="WP_184193408.1">
    <property type="nucleotide sequence ID" value="NZ_JACHGW010000001.1"/>
</dbReference>
<dbReference type="Pfam" id="PF07589">
    <property type="entry name" value="PEP-CTERM"/>
    <property type="match status" value="1"/>
</dbReference>
<name>A0A7W9W5P4_ARMRO</name>
<dbReference type="InterPro" id="IPR013424">
    <property type="entry name" value="Ice-binding_C"/>
</dbReference>